<proteinExistence type="predicted"/>
<dbReference type="InterPro" id="IPR007048">
    <property type="entry name" value="IraD/Gp25-like"/>
</dbReference>
<accession>A0ABR7RQG5</accession>
<dbReference type="Proteomes" id="UP000626026">
    <property type="component" value="Unassembled WGS sequence"/>
</dbReference>
<name>A0ABR7RQG5_9PROT</name>
<evidence type="ECO:0000259" key="1">
    <source>
        <dbReference type="Pfam" id="PF04965"/>
    </source>
</evidence>
<protein>
    <submittedName>
        <fullName evidence="2">GPW/gp25 family protein</fullName>
    </submittedName>
</protein>
<gene>
    <name evidence="2" type="ORF">IBL26_18530</name>
</gene>
<dbReference type="Gene3D" id="3.10.450.40">
    <property type="match status" value="1"/>
</dbReference>
<comment type="caution">
    <text evidence="2">The sequence shown here is derived from an EMBL/GenBank/DDBJ whole genome shotgun (WGS) entry which is preliminary data.</text>
</comment>
<dbReference type="Pfam" id="PF04965">
    <property type="entry name" value="GPW_gp25"/>
    <property type="match status" value="1"/>
</dbReference>
<dbReference type="RefSeq" id="WP_187786001.1">
    <property type="nucleotide sequence ID" value="NZ_JACTVA010000040.1"/>
</dbReference>
<evidence type="ECO:0000313" key="3">
    <source>
        <dbReference type="Proteomes" id="UP000626026"/>
    </source>
</evidence>
<reference evidence="2 3" key="1">
    <citation type="journal article" date="2013" name="Int. J. Syst. Evol. Microbiol.">
        <title>Roseomonas aerophila sp. nov., isolated from air.</title>
        <authorList>
            <person name="Kim S.J."/>
            <person name="Weon H.Y."/>
            <person name="Ahn J.H."/>
            <person name="Hong S.B."/>
            <person name="Seok S.J."/>
            <person name="Whang K.S."/>
            <person name="Kwon S.W."/>
        </authorList>
    </citation>
    <scope>NUCLEOTIDE SEQUENCE [LARGE SCALE GENOMIC DNA]</scope>
    <source>
        <strain evidence="2 3">NBRC 108923</strain>
    </source>
</reference>
<keyword evidence="3" id="KW-1185">Reference proteome</keyword>
<sequence>MEIRFPFGFNGRGRTAEADGEAHLRQLIEQVLFTYPGERVNRPDFGSGLMQLVFAPSGDELATAAQFLVQGALQRWLGDRIQVEDVAVEAGEGRLTVLVRYAVPRTGERRIERFEREAVT</sequence>
<dbReference type="EMBL" id="JACTVA010000040">
    <property type="protein sequence ID" value="MBC9208851.1"/>
    <property type="molecule type" value="Genomic_DNA"/>
</dbReference>
<organism evidence="2 3">
    <name type="scientific">Teichococcus aerophilus</name>
    <dbReference type="NCBI Taxonomy" id="1224513"/>
    <lineage>
        <taxon>Bacteria</taxon>
        <taxon>Pseudomonadati</taxon>
        <taxon>Pseudomonadota</taxon>
        <taxon>Alphaproteobacteria</taxon>
        <taxon>Acetobacterales</taxon>
        <taxon>Roseomonadaceae</taxon>
        <taxon>Roseomonas</taxon>
    </lineage>
</organism>
<dbReference type="SUPFAM" id="SSF160719">
    <property type="entry name" value="gpW/gp25-like"/>
    <property type="match status" value="1"/>
</dbReference>
<feature type="domain" description="IraD/Gp25-like" evidence="1">
    <location>
        <begin position="19"/>
        <end position="106"/>
    </location>
</feature>
<evidence type="ECO:0000313" key="2">
    <source>
        <dbReference type="EMBL" id="MBC9208851.1"/>
    </source>
</evidence>